<evidence type="ECO:0000313" key="4">
    <source>
        <dbReference type="Proteomes" id="UP001583177"/>
    </source>
</evidence>
<dbReference type="EMBL" id="JAWRVE010000119">
    <property type="protein sequence ID" value="KAL1856848.1"/>
    <property type="molecule type" value="Genomic_DNA"/>
</dbReference>
<reference evidence="3 4" key="1">
    <citation type="journal article" date="2024" name="IMA Fungus">
        <title>IMA Genome - F19 : A genome assembly and annotation guide to empower mycologists, including annotated draft genome sequences of Ceratocystis pirilliformis, Diaporthe australafricana, Fusarium ophioides, Paecilomyces lecythidis, and Sporothrix stenoceras.</title>
        <authorList>
            <person name="Aylward J."/>
            <person name="Wilson A.M."/>
            <person name="Visagie C.M."/>
            <person name="Spraker J."/>
            <person name="Barnes I."/>
            <person name="Buitendag C."/>
            <person name="Ceriani C."/>
            <person name="Del Mar Angel L."/>
            <person name="du Plessis D."/>
            <person name="Fuchs T."/>
            <person name="Gasser K."/>
            <person name="Kramer D."/>
            <person name="Li W."/>
            <person name="Munsamy K."/>
            <person name="Piso A."/>
            <person name="Price J.L."/>
            <person name="Sonnekus B."/>
            <person name="Thomas C."/>
            <person name="van der Nest A."/>
            <person name="van Dijk A."/>
            <person name="van Heerden A."/>
            <person name="van Vuuren N."/>
            <person name="Yilmaz N."/>
            <person name="Duong T.A."/>
            <person name="van der Merwe N.A."/>
            <person name="Wingfield M.J."/>
            <person name="Wingfield B.D."/>
        </authorList>
    </citation>
    <scope>NUCLEOTIDE SEQUENCE [LARGE SCALE GENOMIC DNA]</scope>
    <source>
        <strain evidence="3 4">CMW 18300</strain>
    </source>
</reference>
<gene>
    <name evidence="3" type="ORF">Daus18300_010611</name>
</gene>
<proteinExistence type="predicted"/>
<dbReference type="Gene3D" id="3.60.60.10">
    <property type="entry name" value="Penicillin V Acylase, Chain A"/>
    <property type="match status" value="1"/>
</dbReference>
<dbReference type="Proteomes" id="UP001583177">
    <property type="component" value="Unassembled WGS sequence"/>
</dbReference>
<keyword evidence="4" id="KW-1185">Reference proteome</keyword>
<dbReference type="Pfam" id="PF15508">
    <property type="entry name" value="NAAA-beta"/>
    <property type="match status" value="1"/>
</dbReference>
<dbReference type="EC" id="3.5.1.23" evidence="1"/>
<dbReference type="PANTHER" id="PTHR28583">
    <property type="entry name" value="ACID AMIDASE"/>
    <property type="match status" value="1"/>
</dbReference>
<evidence type="ECO:0000256" key="1">
    <source>
        <dbReference type="ARBA" id="ARBA00011891"/>
    </source>
</evidence>
<accession>A0ABR3W9L0</accession>
<feature type="domain" description="Acid ceramidase N-terminal" evidence="2">
    <location>
        <begin position="15"/>
        <end position="53"/>
    </location>
</feature>
<protein>
    <recommendedName>
        <fullName evidence="1">ceramidase</fullName>
        <ecNumber evidence="1">3.5.1.23</ecNumber>
    </recommendedName>
</protein>
<organism evidence="3 4">
    <name type="scientific">Diaporthe australafricana</name>
    <dbReference type="NCBI Taxonomy" id="127596"/>
    <lineage>
        <taxon>Eukaryota</taxon>
        <taxon>Fungi</taxon>
        <taxon>Dikarya</taxon>
        <taxon>Ascomycota</taxon>
        <taxon>Pezizomycotina</taxon>
        <taxon>Sordariomycetes</taxon>
        <taxon>Sordariomycetidae</taxon>
        <taxon>Diaporthales</taxon>
        <taxon>Diaporthaceae</taxon>
        <taxon>Diaporthe</taxon>
    </lineage>
</organism>
<comment type="caution">
    <text evidence="3">The sequence shown here is derived from an EMBL/GenBank/DDBJ whole genome shotgun (WGS) entry which is preliminary data.</text>
</comment>
<dbReference type="PANTHER" id="PTHR28583:SF1">
    <property type="entry name" value="ACID CERAMIDASE"/>
    <property type="match status" value="1"/>
</dbReference>
<sequence>MAPTTRSRGVAVDGVPIYTIDLSRPPALRYIDVVSDFRHKIPRLTELFGDVVTMASLPLKPTTRLAKLLMTRLHSKEQTEELRGISEASGVDMYLLVCMNVLLDLFMGCTSGGARVGMKGAGDSKGTRMLHFRTLDWAMEPLREVVVQLNFVNETDGPVIARSITYVGFVGVLTAVRPGLSMSLNFRPYHNNNHSRVSNFKFNYHRLLVLLGWRTSIAATMRDLLLQSSSGNDDKHVDTLTSIQQRLPSVPSTAAYMTFNDGDRAMVMEKDRVTAHTSTSSSFIVVTNHDASSDSDPAASANDGDSAKLAPTGMVELIEDSHNRKECIESKWKKAAAAFRRRSKNSRRDKEDTAVSVTASELIKWVEACPTTNECTHFATIMDPVAGDFVYLRRYLEPVTVTE</sequence>
<name>A0ABR3W9L0_9PEZI</name>
<dbReference type="Gene3D" id="1.10.10.2120">
    <property type="match status" value="1"/>
</dbReference>
<evidence type="ECO:0000259" key="2">
    <source>
        <dbReference type="Pfam" id="PF15508"/>
    </source>
</evidence>
<evidence type="ECO:0000313" key="3">
    <source>
        <dbReference type="EMBL" id="KAL1856848.1"/>
    </source>
</evidence>
<dbReference type="InterPro" id="IPR029130">
    <property type="entry name" value="Acid_ceramidase_N"/>
</dbReference>